<name>A0A926E1F8_9FIRM</name>
<evidence type="ECO:0000313" key="8">
    <source>
        <dbReference type="Proteomes" id="UP000610760"/>
    </source>
</evidence>
<feature type="transmembrane region" description="Helical" evidence="6">
    <location>
        <begin position="126"/>
        <end position="145"/>
    </location>
</feature>
<keyword evidence="2" id="KW-1003">Cell membrane</keyword>
<reference evidence="7" key="1">
    <citation type="submission" date="2020-08" db="EMBL/GenBank/DDBJ databases">
        <title>Genome public.</title>
        <authorList>
            <person name="Liu C."/>
            <person name="Sun Q."/>
        </authorList>
    </citation>
    <scope>NUCLEOTIDE SEQUENCE</scope>
    <source>
        <strain evidence="7">NSJ-33</strain>
    </source>
</reference>
<dbReference type="InterPro" id="IPR001851">
    <property type="entry name" value="ABC_transp_permease"/>
</dbReference>
<evidence type="ECO:0000256" key="6">
    <source>
        <dbReference type="SAM" id="Phobius"/>
    </source>
</evidence>
<feature type="transmembrane region" description="Helical" evidence="6">
    <location>
        <begin position="97"/>
        <end position="120"/>
    </location>
</feature>
<accession>A0A926E1F8</accession>
<evidence type="ECO:0000256" key="1">
    <source>
        <dbReference type="ARBA" id="ARBA00004651"/>
    </source>
</evidence>
<evidence type="ECO:0000256" key="3">
    <source>
        <dbReference type="ARBA" id="ARBA00022692"/>
    </source>
</evidence>
<dbReference type="GO" id="GO:0005886">
    <property type="term" value="C:plasma membrane"/>
    <property type="evidence" value="ECO:0007669"/>
    <property type="project" value="UniProtKB-SubCell"/>
</dbReference>
<feature type="transmembrane region" description="Helical" evidence="6">
    <location>
        <begin position="166"/>
        <end position="189"/>
    </location>
</feature>
<feature type="transmembrane region" description="Helical" evidence="6">
    <location>
        <begin position="15"/>
        <end position="35"/>
    </location>
</feature>
<comment type="caution">
    <text evidence="7">The sequence shown here is derived from an EMBL/GenBank/DDBJ whole genome shotgun (WGS) entry which is preliminary data.</text>
</comment>
<dbReference type="EMBL" id="JACRSV010000001">
    <property type="protein sequence ID" value="MBC8559227.1"/>
    <property type="molecule type" value="Genomic_DNA"/>
</dbReference>
<evidence type="ECO:0000256" key="4">
    <source>
        <dbReference type="ARBA" id="ARBA00022989"/>
    </source>
</evidence>
<feature type="transmembrane region" description="Helical" evidence="6">
    <location>
        <begin position="299"/>
        <end position="317"/>
    </location>
</feature>
<protein>
    <submittedName>
        <fullName evidence="7">ABC transporter permease</fullName>
    </submittedName>
</protein>
<keyword evidence="4 6" id="KW-1133">Transmembrane helix</keyword>
<proteinExistence type="predicted"/>
<dbReference type="CDD" id="cd06579">
    <property type="entry name" value="TM_PBP1_transp_AraH_like"/>
    <property type="match status" value="1"/>
</dbReference>
<dbReference type="Pfam" id="PF02653">
    <property type="entry name" value="BPD_transp_2"/>
    <property type="match status" value="1"/>
</dbReference>
<keyword evidence="5 6" id="KW-0472">Membrane</keyword>
<dbReference type="GO" id="GO:0022857">
    <property type="term" value="F:transmembrane transporter activity"/>
    <property type="evidence" value="ECO:0007669"/>
    <property type="project" value="InterPro"/>
</dbReference>
<feature type="transmembrane region" description="Helical" evidence="6">
    <location>
        <begin position="55"/>
        <end position="76"/>
    </location>
</feature>
<evidence type="ECO:0000256" key="2">
    <source>
        <dbReference type="ARBA" id="ARBA00022475"/>
    </source>
</evidence>
<sequence length="327" mass="34184">MEAVKAPSKFDWKKFISNNTAIIAFIVLFILAAIFRGQTFLKPSNLIGVLRNNSIIGIVSLGMTLVIIVGGIDLSVGSQLAITGLIALTVFNATQSILLTILTAVIVGVILGSCTGFLVARFNIPAFIVTLGTMTIYRSVAQQLFKGAGLVAAGDRAKAFTNIANYNLFGVIPLPIIIWLILSVAVSLFTSHTSAGRHIYAVGSNEKATKLSGINIRTVKIIAFMVSGILVALASLVEASRLGSINSANSGSSYEMDAIAAVVIGGTSMSGGRGRIVGTVFGTLTIGIINNMMTLMGVPPFLVGAVKGLIIIVSVLLQKRLDTKEAA</sequence>
<dbReference type="Proteomes" id="UP000610760">
    <property type="component" value="Unassembled WGS sequence"/>
</dbReference>
<dbReference type="AlphaFoldDB" id="A0A926E1F8"/>
<evidence type="ECO:0000256" key="5">
    <source>
        <dbReference type="ARBA" id="ARBA00023136"/>
    </source>
</evidence>
<keyword evidence="3 6" id="KW-0812">Transmembrane</keyword>
<feature type="transmembrane region" description="Helical" evidence="6">
    <location>
        <begin position="219"/>
        <end position="237"/>
    </location>
</feature>
<comment type="subcellular location">
    <subcellularLocation>
        <location evidence="1">Cell membrane</location>
        <topology evidence="1">Multi-pass membrane protein</topology>
    </subcellularLocation>
</comment>
<dbReference type="PANTHER" id="PTHR32196">
    <property type="entry name" value="ABC TRANSPORTER PERMEASE PROTEIN YPHD-RELATED-RELATED"/>
    <property type="match status" value="1"/>
</dbReference>
<gene>
    <name evidence="7" type="ORF">H8710_03995</name>
</gene>
<organism evidence="7 8">
    <name type="scientific">Fumia xinanensis</name>
    <dbReference type="NCBI Taxonomy" id="2763659"/>
    <lineage>
        <taxon>Bacteria</taxon>
        <taxon>Bacillati</taxon>
        <taxon>Bacillota</taxon>
        <taxon>Clostridia</taxon>
        <taxon>Eubacteriales</taxon>
        <taxon>Oscillospiraceae</taxon>
        <taxon>Fumia</taxon>
    </lineage>
</organism>
<evidence type="ECO:0000313" key="7">
    <source>
        <dbReference type="EMBL" id="MBC8559227.1"/>
    </source>
</evidence>
<keyword evidence="8" id="KW-1185">Reference proteome</keyword>